<dbReference type="EMBL" id="BMAT01011947">
    <property type="protein sequence ID" value="GFR82585.1"/>
    <property type="molecule type" value="Genomic_DNA"/>
</dbReference>
<accession>A0AAV4GC21</accession>
<dbReference type="Proteomes" id="UP000762676">
    <property type="component" value="Unassembled WGS sequence"/>
</dbReference>
<organism evidence="1 2">
    <name type="scientific">Elysia marginata</name>
    <dbReference type="NCBI Taxonomy" id="1093978"/>
    <lineage>
        <taxon>Eukaryota</taxon>
        <taxon>Metazoa</taxon>
        <taxon>Spiralia</taxon>
        <taxon>Lophotrochozoa</taxon>
        <taxon>Mollusca</taxon>
        <taxon>Gastropoda</taxon>
        <taxon>Heterobranchia</taxon>
        <taxon>Euthyneura</taxon>
        <taxon>Panpulmonata</taxon>
        <taxon>Sacoglossa</taxon>
        <taxon>Placobranchoidea</taxon>
        <taxon>Plakobranchidae</taxon>
        <taxon>Elysia</taxon>
    </lineage>
</organism>
<dbReference type="AlphaFoldDB" id="A0AAV4GC21"/>
<gene>
    <name evidence="1" type="ORF">ElyMa_005955700</name>
</gene>
<comment type="caution">
    <text evidence="1">The sequence shown here is derived from an EMBL/GenBank/DDBJ whole genome shotgun (WGS) entry which is preliminary data.</text>
</comment>
<protein>
    <submittedName>
        <fullName evidence="1">Histone H2A deubiquitinase MYSM1-like</fullName>
    </submittedName>
</protein>
<evidence type="ECO:0000313" key="2">
    <source>
        <dbReference type="Proteomes" id="UP000762676"/>
    </source>
</evidence>
<evidence type="ECO:0000313" key="1">
    <source>
        <dbReference type="EMBL" id="GFR82585.1"/>
    </source>
</evidence>
<reference evidence="1 2" key="1">
    <citation type="journal article" date="2021" name="Elife">
        <title>Chloroplast acquisition without the gene transfer in kleptoplastic sea slugs, Plakobranchus ocellatus.</title>
        <authorList>
            <person name="Maeda T."/>
            <person name="Takahashi S."/>
            <person name="Yoshida T."/>
            <person name="Shimamura S."/>
            <person name="Takaki Y."/>
            <person name="Nagai Y."/>
            <person name="Toyoda A."/>
            <person name="Suzuki Y."/>
            <person name="Arimoto A."/>
            <person name="Ishii H."/>
            <person name="Satoh N."/>
            <person name="Nishiyama T."/>
            <person name="Hasebe M."/>
            <person name="Maruyama T."/>
            <person name="Minagawa J."/>
            <person name="Obokata J."/>
            <person name="Shigenobu S."/>
        </authorList>
    </citation>
    <scope>NUCLEOTIDE SEQUENCE [LARGE SCALE GENOMIC DNA]</scope>
</reference>
<keyword evidence="2" id="KW-1185">Reference proteome</keyword>
<name>A0AAV4GC21_9GAST</name>
<sequence>MADDEVDIEGEFDLKTELGEEFYDANELPSKSANLLPEFTSPAWMLEQGWSLDSCMDEKSKATIEKMLLEEQYP</sequence>
<proteinExistence type="predicted"/>